<dbReference type="InterPro" id="IPR010099">
    <property type="entry name" value="SDR39U1"/>
</dbReference>
<reference evidence="3" key="1">
    <citation type="submission" date="2020-01" db="EMBL/GenBank/DDBJ databases">
        <title>Development of genomics and gene disruption for Polysphondylium violaceum indicates a role for the polyketide synthase stlB in stalk morphogenesis.</title>
        <authorList>
            <person name="Narita B."/>
            <person name="Kawabe Y."/>
            <person name="Kin K."/>
            <person name="Saito T."/>
            <person name="Gibbs R."/>
            <person name="Kuspa A."/>
            <person name="Muzny D."/>
            <person name="Queller D."/>
            <person name="Richards S."/>
            <person name="Strassman J."/>
            <person name="Sucgang R."/>
            <person name="Worley K."/>
            <person name="Schaap P."/>
        </authorList>
    </citation>
    <scope>NUCLEOTIDE SEQUENCE</scope>
    <source>
        <strain evidence="3">QSvi11</strain>
    </source>
</reference>
<dbReference type="SUPFAM" id="SSF51735">
    <property type="entry name" value="NAD(P)-binding Rossmann-fold domains"/>
    <property type="match status" value="1"/>
</dbReference>
<dbReference type="Gene3D" id="3.40.50.720">
    <property type="entry name" value="NAD(P)-binding Rossmann-like Domain"/>
    <property type="match status" value="1"/>
</dbReference>
<evidence type="ECO:0000313" key="3">
    <source>
        <dbReference type="EMBL" id="KAF2076644.1"/>
    </source>
</evidence>
<accession>A0A8J4Q280</accession>
<dbReference type="EMBL" id="AJWJ01000054">
    <property type="protein sequence ID" value="KAF2076644.1"/>
    <property type="molecule type" value="Genomic_DNA"/>
</dbReference>
<dbReference type="AlphaFoldDB" id="A0A8J4Q280"/>
<evidence type="ECO:0008006" key="5">
    <source>
        <dbReference type="Google" id="ProtNLM"/>
    </source>
</evidence>
<name>A0A8J4Q280_9MYCE</name>
<organism evidence="3 4">
    <name type="scientific">Polysphondylium violaceum</name>
    <dbReference type="NCBI Taxonomy" id="133409"/>
    <lineage>
        <taxon>Eukaryota</taxon>
        <taxon>Amoebozoa</taxon>
        <taxon>Evosea</taxon>
        <taxon>Eumycetozoa</taxon>
        <taxon>Dictyostelia</taxon>
        <taxon>Dictyosteliales</taxon>
        <taxon>Dictyosteliaceae</taxon>
        <taxon>Polysphondylium</taxon>
    </lineage>
</organism>
<dbReference type="PANTHER" id="PTHR11092:SF0">
    <property type="entry name" value="EPIMERASE FAMILY PROTEIN SDR39U1"/>
    <property type="match status" value="1"/>
</dbReference>
<comment type="caution">
    <text evidence="3">The sequence shown here is derived from an EMBL/GenBank/DDBJ whole genome shotgun (WGS) entry which is preliminary data.</text>
</comment>
<keyword evidence="4" id="KW-1185">Reference proteome</keyword>
<feature type="domain" description="NAD-dependent epimerase/dehydratase" evidence="1">
    <location>
        <begin position="4"/>
        <end position="214"/>
    </location>
</feature>
<dbReference type="InterPro" id="IPR013549">
    <property type="entry name" value="DUF1731"/>
</dbReference>
<dbReference type="PANTHER" id="PTHR11092">
    <property type="entry name" value="SUGAR NUCLEOTIDE EPIMERASE RELATED"/>
    <property type="match status" value="1"/>
</dbReference>
<dbReference type="InterPro" id="IPR036291">
    <property type="entry name" value="NAD(P)-bd_dom_sf"/>
</dbReference>
<proteinExistence type="predicted"/>
<gene>
    <name evidence="3" type="ORF">CYY_002073</name>
</gene>
<evidence type="ECO:0000313" key="4">
    <source>
        <dbReference type="Proteomes" id="UP000695562"/>
    </source>
</evidence>
<dbReference type="Pfam" id="PF01370">
    <property type="entry name" value="Epimerase"/>
    <property type="match status" value="1"/>
</dbReference>
<sequence length="305" mass="33461">MKKVLISGASGFVGSKLKKLLGDSNQYNLFYLVRRDPVSDNEIKWDPNRGLLDSHKLNDISPDAVINLSGENISGLWTKSKKDKVYDSRIQGNSLLTHQLSLLAKPPSVYINATGVSYYGNDVYQPTDENGKQGTSWFSKVAIDTEKACEALKDKSRIVNVRSGIVLDPSGGALHPMLIPFKFGLGGKLGSGKQYMSWVSLDDITRIYKFALDNEAIKGGVNGTAPNAVTNKEFTKALGEALHRPAIIPVPGFVLNTLLGKEMAGELLLGSQNIYPKKLLDNGFKFNYPTLDQAFDSMFNNNKNK</sequence>
<dbReference type="InterPro" id="IPR001509">
    <property type="entry name" value="Epimerase_deHydtase"/>
</dbReference>
<dbReference type="Proteomes" id="UP000695562">
    <property type="component" value="Unassembled WGS sequence"/>
</dbReference>
<feature type="domain" description="DUF1731" evidence="2">
    <location>
        <begin position="250"/>
        <end position="296"/>
    </location>
</feature>
<dbReference type="NCBIfam" id="TIGR01777">
    <property type="entry name" value="yfcH"/>
    <property type="match status" value="1"/>
</dbReference>
<protein>
    <recommendedName>
        <fullName evidence="5">TIGR01777 family protein</fullName>
    </recommendedName>
</protein>
<evidence type="ECO:0000259" key="1">
    <source>
        <dbReference type="Pfam" id="PF01370"/>
    </source>
</evidence>
<evidence type="ECO:0000259" key="2">
    <source>
        <dbReference type="Pfam" id="PF08338"/>
    </source>
</evidence>
<dbReference type="OrthoDB" id="276721at2759"/>
<dbReference type="Pfam" id="PF08338">
    <property type="entry name" value="DUF1731"/>
    <property type="match status" value="1"/>
</dbReference>